<comment type="caution">
    <text evidence="2">The sequence shown here is derived from an EMBL/GenBank/DDBJ whole genome shotgun (WGS) entry which is preliminary data.</text>
</comment>
<feature type="region of interest" description="Disordered" evidence="1">
    <location>
        <begin position="1"/>
        <end position="150"/>
    </location>
</feature>
<gene>
    <name evidence="2" type="ORF">C5L14_02260</name>
</gene>
<evidence type="ECO:0000313" key="3">
    <source>
        <dbReference type="Proteomes" id="UP000237682"/>
    </source>
</evidence>
<feature type="compositionally biased region" description="Polar residues" evidence="1">
    <location>
        <begin position="92"/>
        <end position="101"/>
    </location>
</feature>
<sequence>MEPAPVPVQAALERKGRAVASGQAEARDEEGDKTVAKNTAKRSRKVAKAPVPEPDEAKIVPVKKARNKKVLPEKRLSVQSQSAPYAEFLNGQEPSLSSSQPEKARAASRSRTADASTAFLDAASAGDAMEEPGRKPLSARAARSAAKPGERWTCRLRHVRRNLGSGRPGQLRP</sequence>
<proteinExistence type="predicted"/>
<evidence type="ECO:0000313" key="2">
    <source>
        <dbReference type="EMBL" id="PRH89424.1"/>
    </source>
</evidence>
<dbReference type="AlphaFoldDB" id="A0A2S9QJA2"/>
<keyword evidence="3" id="KW-1185">Reference proteome</keyword>
<evidence type="ECO:0000256" key="1">
    <source>
        <dbReference type="SAM" id="MobiDB-lite"/>
    </source>
</evidence>
<accession>A0A2S9QJA2</accession>
<name>A0A2S9QJA2_9HYPH</name>
<feature type="compositionally biased region" description="Low complexity" evidence="1">
    <location>
        <begin position="107"/>
        <end position="118"/>
    </location>
</feature>
<dbReference type="EMBL" id="PUEJ01000001">
    <property type="protein sequence ID" value="PRH89424.1"/>
    <property type="molecule type" value="Genomic_DNA"/>
</dbReference>
<protein>
    <submittedName>
        <fullName evidence="2">Uncharacterized protein</fullName>
    </submittedName>
</protein>
<dbReference type="Proteomes" id="UP000237682">
    <property type="component" value="Unassembled WGS sequence"/>
</dbReference>
<organism evidence="2 3">
    <name type="scientific">Labrys okinawensis</name>
    <dbReference type="NCBI Taxonomy" id="346911"/>
    <lineage>
        <taxon>Bacteria</taxon>
        <taxon>Pseudomonadati</taxon>
        <taxon>Pseudomonadota</taxon>
        <taxon>Alphaproteobacteria</taxon>
        <taxon>Hyphomicrobiales</taxon>
        <taxon>Xanthobacteraceae</taxon>
        <taxon>Labrys</taxon>
    </lineage>
</organism>
<reference evidence="2 3" key="1">
    <citation type="submission" date="2018-02" db="EMBL/GenBank/DDBJ databases">
        <title>Whole genome sequencing of endophytic bacterium.</title>
        <authorList>
            <person name="Eedara R."/>
            <person name="Podile A.R."/>
        </authorList>
    </citation>
    <scope>NUCLEOTIDE SEQUENCE [LARGE SCALE GENOMIC DNA]</scope>
    <source>
        <strain evidence="2 3">RP1T</strain>
    </source>
</reference>